<evidence type="ECO:0000313" key="1">
    <source>
        <dbReference type="EMBL" id="OJZ82499.1"/>
    </source>
</evidence>
<evidence type="ECO:0000313" key="2">
    <source>
        <dbReference type="Proteomes" id="UP000184063"/>
    </source>
</evidence>
<organism evidence="1 2">
    <name type="scientific">Aspergillus luchuensis (strain CBS 106.47)</name>
    <dbReference type="NCBI Taxonomy" id="1137211"/>
    <lineage>
        <taxon>Eukaryota</taxon>
        <taxon>Fungi</taxon>
        <taxon>Dikarya</taxon>
        <taxon>Ascomycota</taxon>
        <taxon>Pezizomycotina</taxon>
        <taxon>Eurotiomycetes</taxon>
        <taxon>Eurotiomycetidae</taxon>
        <taxon>Eurotiales</taxon>
        <taxon>Aspergillaceae</taxon>
        <taxon>Aspergillus</taxon>
        <taxon>Aspergillus subgen. Circumdati</taxon>
    </lineage>
</organism>
<name>A0A1M3T6W2_ASPLC</name>
<dbReference type="VEuPathDB" id="FungiDB:ASPFODRAFT_358415"/>
<dbReference type="Proteomes" id="UP000184063">
    <property type="component" value="Unassembled WGS sequence"/>
</dbReference>
<protein>
    <submittedName>
        <fullName evidence="1">Uncharacterized protein</fullName>
    </submittedName>
</protein>
<sequence length="90" mass="10373">MMLGARYVNGLQLVLSWVLGRGRFRLYKSMIKLRCCCDMRSVVYLCIDQGLGQKMLWESLSMIVSALDDVILLLVSSVELYRVWTKSHVL</sequence>
<dbReference type="EMBL" id="KV878248">
    <property type="protein sequence ID" value="OJZ82499.1"/>
    <property type="molecule type" value="Genomic_DNA"/>
</dbReference>
<accession>A0A1M3T6W2</accession>
<reference evidence="2" key="1">
    <citation type="journal article" date="2017" name="Genome Biol.">
        <title>Comparative genomics reveals high biological diversity and specific adaptations in the industrially and medically important fungal genus Aspergillus.</title>
        <authorList>
            <person name="de Vries R.P."/>
            <person name="Riley R."/>
            <person name="Wiebenga A."/>
            <person name="Aguilar-Osorio G."/>
            <person name="Amillis S."/>
            <person name="Uchima C.A."/>
            <person name="Anderluh G."/>
            <person name="Asadollahi M."/>
            <person name="Askin M."/>
            <person name="Barry K."/>
            <person name="Battaglia E."/>
            <person name="Bayram O."/>
            <person name="Benocci T."/>
            <person name="Braus-Stromeyer S.A."/>
            <person name="Caldana C."/>
            <person name="Canovas D."/>
            <person name="Cerqueira G.C."/>
            <person name="Chen F."/>
            <person name="Chen W."/>
            <person name="Choi C."/>
            <person name="Clum A."/>
            <person name="Dos Santos R.A."/>
            <person name="Damasio A.R."/>
            <person name="Diallinas G."/>
            <person name="Emri T."/>
            <person name="Fekete E."/>
            <person name="Flipphi M."/>
            <person name="Freyberg S."/>
            <person name="Gallo A."/>
            <person name="Gournas C."/>
            <person name="Habgood R."/>
            <person name="Hainaut M."/>
            <person name="Harispe M.L."/>
            <person name="Henrissat B."/>
            <person name="Hilden K.S."/>
            <person name="Hope R."/>
            <person name="Hossain A."/>
            <person name="Karabika E."/>
            <person name="Karaffa L."/>
            <person name="Karanyi Z."/>
            <person name="Krasevec N."/>
            <person name="Kuo A."/>
            <person name="Kusch H."/>
            <person name="LaButti K."/>
            <person name="Lagendijk E.L."/>
            <person name="Lapidus A."/>
            <person name="Levasseur A."/>
            <person name="Lindquist E."/>
            <person name="Lipzen A."/>
            <person name="Logrieco A.F."/>
            <person name="MacCabe A."/>
            <person name="Maekelae M.R."/>
            <person name="Malavazi I."/>
            <person name="Melin P."/>
            <person name="Meyer V."/>
            <person name="Mielnichuk N."/>
            <person name="Miskei M."/>
            <person name="Molnar A.P."/>
            <person name="Mule G."/>
            <person name="Ngan C.Y."/>
            <person name="Orejas M."/>
            <person name="Orosz E."/>
            <person name="Ouedraogo J.P."/>
            <person name="Overkamp K.M."/>
            <person name="Park H.-S."/>
            <person name="Perrone G."/>
            <person name="Piumi F."/>
            <person name="Punt P.J."/>
            <person name="Ram A.F."/>
            <person name="Ramon A."/>
            <person name="Rauscher S."/>
            <person name="Record E."/>
            <person name="Riano-Pachon D.M."/>
            <person name="Robert V."/>
            <person name="Roehrig J."/>
            <person name="Ruller R."/>
            <person name="Salamov A."/>
            <person name="Salih N.S."/>
            <person name="Samson R.A."/>
            <person name="Sandor E."/>
            <person name="Sanguinetti M."/>
            <person name="Schuetze T."/>
            <person name="Sepcic K."/>
            <person name="Shelest E."/>
            <person name="Sherlock G."/>
            <person name="Sophianopoulou V."/>
            <person name="Squina F.M."/>
            <person name="Sun H."/>
            <person name="Susca A."/>
            <person name="Todd R.B."/>
            <person name="Tsang A."/>
            <person name="Unkles S.E."/>
            <person name="van de Wiele N."/>
            <person name="van Rossen-Uffink D."/>
            <person name="Oliveira J.V."/>
            <person name="Vesth T.C."/>
            <person name="Visser J."/>
            <person name="Yu J.-H."/>
            <person name="Zhou M."/>
            <person name="Andersen M.R."/>
            <person name="Archer D.B."/>
            <person name="Baker S.E."/>
            <person name="Benoit I."/>
            <person name="Brakhage A.A."/>
            <person name="Braus G.H."/>
            <person name="Fischer R."/>
            <person name="Frisvad J.C."/>
            <person name="Goldman G.H."/>
            <person name="Houbraken J."/>
            <person name="Oakley B."/>
            <person name="Pocsi I."/>
            <person name="Scazzocchio C."/>
            <person name="Seiboth B."/>
            <person name="vanKuyk P.A."/>
            <person name="Wortman J."/>
            <person name="Dyer P.S."/>
            <person name="Grigoriev I.V."/>
        </authorList>
    </citation>
    <scope>NUCLEOTIDE SEQUENCE [LARGE SCALE GENOMIC DNA]</scope>
    <source>
        <strain evidence="2">CBS 106.47</strain>
    </source>
</reference>
<dbReference type="AlphaFoldDB" id="A0A1M3T6W2"/>
<gene>
    <name evidence="1" type="ORF">ASPFODRAFT_358415</name>
</gene>
<proteinExistence type="predicted"/>